<dbReference type="GO" id="GO:0030976">
    <property type="term" value="F:thiamine pyrophosphate binding"/>
    <property type="evidence" value="ECO:0007669"/>
    <property type="project" value="TreeGrafter"/>
</dbReference>
<reference evidence="3 4" key="1">
    <citation type="submission" date="2019-08" db="EMBL/GenBank/DDBJ databases">
        <title>In-depth cultivation of the pig gut microbiome towards novel bacterial diversity and tailored functional studies.</title>
        <authorList>
            <person name="Wylensek D."/>
            <person name="Hitch T.C.A."/>
            <person name="Clavel T."/>
        </authorList>
    </citation>
    <scope>NUCLEOTIDE SEQUENCE [LARGE SCALE GENOMIC DNA]</scope>
    <source>
        <strain evidence="3 4">NM-380-WT-3C1</strain>
    </source>
</reference>
<dbReference type="EMBL" id="VUNN01000004">
    <property type="protein sequence ID" value="MSU05888.1"/>
    <property type="molecule type" value="Genomic_DNA"/>
</dbReference>
<protein>
    <submittedName>
        <fullName evidence="3">Extracellular solute-binding protein</fullName>
    </submittedName>
</protein>
<gene>
    <name evidence="3" type="ORF">FYJ80_03720</name>
</gene>
<organism evidence="3 4">
    <name type="scientific">Bullifex porci</name>
    <dbReference type="NCBI Taxonomy" id="2606638"/>
    <lineage>
        <taxon>Bacteria</taxon>
        <taxon>Pseudomonadati</taxon>
        <taxon>Spirochaetota</taxon>
        <taxon>Spirochaetia</taxon>
        <taxon>Spirochaetales</taxon>
        <taxon>Spirochaetaceae</taxon>
        <taxon>Bullifex</taxon>
    </lineage>
</organism>
<dbReference type="PANTHER" id="PTHR30006">
    <property type="entry name" value="THIAMINE-BINDING PERIPLASMIC PROTEIN-RELATED"/>
    <property type="match status" value="1"/>
</dbReference>
<dbReference type="InterPro" id="IPR026045">
    <property type="entry name" value="Ferric-bd"/>
</dbReference>
<name>A0A7X2TRE4_9SPIO</name>
<evidence type="ECO:0000256" key="2">
    <source>
        <dbReference type="SAM" id="SignalP"/>
    </source>
</evidence>
<evidence type="ECO:0000256" key="1">
    <source>
        <dbReference type="ARBA" id="ARBA00022729"/>
    </source>
</evidence>
<dbReference type="GO" id="GO:0015888">
    <property type="term" value="P:thiamine transport"/>
    <property type="evidence" value="ECO:0007669"/>
    <property type="project" value="TreeGrafter"/>
</dbReference>
<dbReference type="GO" id="GO:0030975">
    <property type="term" value="F:thiamine binding"/>
    <property type="evidence" value="ECO:0007669"/>
    <property type="project" value="TreeGrafter"/>
</dbReference>
<dbReference type="Pfam" id="PF13416">
    <property type="entry name" value="SBP_bac_8"/>
    <property type="match status" value="1"/>
</dbReference>
<keyword evidence="1 2" id="KW-0732">Signal</keyword>
<dbReference type="Proteomes" id="UP000460549">
    <property type="component" value="Unassembled WGS sequence"/>
</dbReference>
<dbReference type="PANTHER" id="PTHR30006:SF2">
    <property type="entry name" value="ABC TRANSPORTER SUBSTRATE-BINDING PROTEIN"/>
    <property type="match status" value="1"/>
</dbReference>
<evidence type="ECO:0000313" key="4">
    <source>
        <dbReference type="Proteomes" id="UP000460549"/>
    </source>
</evidence>
<comment type="caution">
    <text evidence="3">The sequence shown here is derived from an EMBL/GenBank/DDBJ whole genome shotgun (WGS) entry which is preliminary data.</text>
</comment>
<dbReference type="Gene3D" id="3.40.190.10">
    <property type="entry name" value="Periplasmic binding protein-like II"/>
    <property type="match status" value="2"/>
</dbReference>
<proteinExistence type="predicted"/>
<evidence type="ECO:0000313" key="3">
    <source>
        <dbReference type="EMBL" id="MSU05888.1"/>
    </source>
</evidence>
<feature type="signal peptide" evidence="2">
    <location>
        <begin position="1"/>
        <end position="19"/>
    </location>
</feature>
<dbReference type="SUPFAM" id="SSF53850">
    <property type="entry name" value="Periplasmic binding protein-like II"/>
    <property type="match status" value="1"/>
</dbReference>
<dbReference type="GO" id="GO:0030288">
    <property type="term" value="C:outer membrane-bounded periplasmic space"/>
    <property type="evidence" value="ECO:0007669"/>
    <property type="project" value="TreeGrafter"/>
</dbReference>
<dbReference type="RefSeq" id="WP_154424789.1">
    <property type="nucleotide sequence ID" value="NZ_JAQYGB010000009.1"/>
</dbReference>
<keyword evidence="4" id="KW-1185">Reference proteome</keyword>
<dbReference type="InterPro" id="IPR006059">
    <property type="entry name" value="SBP"/>
</dbReference>
<feature type="chain" id="PRO_5030999055" evidence="2">
    <location>
        <begin position="20"/>
        <end position="328"/>
    </location>
</feature>
<dbReference type="AlphaFoldDB" id="A0A7X2TRE4"/>
<accession>A0A7X2TRE4</accession>
<dbReference type="PIRSF" id="PIRSF002825">
    <property type="entry name" value="CfbpA"/>
    <property type="match status" value="1"/>
</dbReference>
<sequence length="328" mass="35722">MKKTIVLGLIFLLAFGLFAQGASESAQKESLVIYSAASEGEADKLTEEFNKLYPNIDVTIIRAGSGDLVTRVKTEWPKPEGDVILLMGSENLDQIYDMLMPYKCANDAKIAPEYKDNKSEEPKYYATSMPLQAIMYNTDLLSADEAPKSWKDLADPKYKGKIVLANPASSGSAYAQLFMMNKLYGMDFVKQVVANTTYVASSTAGPDSVARGEYAITVTGEANIGKKISAGDPVAYVLAEEGTGFRIEGSAILANCKNPEAAKKFIDFMTTTDAYEIVRTECYRRAVSTEIPGPEGLPALSEMKFFEYNAKEAAATKKALVAEFNALL</sequence>